<gene>
    <name evidence="2" type="ORF">OSB04_014942</name>
</gene>
<dbReference type="InterPro" id="IPR016024">
    <property type="entry name" value="ARM-type_fold"/>
</dbReference>
<feature type="domain" description="MIF4G" evidence="1">
    <location>
        <begin position="40"/>
        <end position="162"/>
    </location>
</feature>
<keyword evidence="3" id="KW-1185">Reference proteome</keyword>
<comment type="caution">
    <text evidence="2">The sequence shown here is derived from an EMBL/GenBank/DDBJ whole genome shotgun (WGS) entry which is preliminary data.</text>
</comment>
<dbReference type="GO" id="GO:0003743">
    <property type="term" value="F:translation initiation factor activity"/>
    <property type="evidence" value="ECO:0007669"/>
    <property type="project" value="TreeGrafter"/>
</dbReference>
<dbReference type="GO" id="GO:0003729">
    <property type="term" value="F:mRNA binding"/>
    <property type="evidence" value="ECO:0007669"/>
    <property type="project" value="TreeGrafter"/>
</dbReference>
<dbReference type="GO" id="GO:0016281">
    <property type="term" value="C:eukaryotic translation initiation factor 4F complex"/>
    <property type="evidence" value="ECO:0007669"/>
    <property type="project" value="TreeGrafter"/>
</dbReference>
<reference evidence="2" key="1">
    <citation type="submission" date="2023-03" db="EMBL/GenBank/DDBJ databases">
        <title>Chromosome-scale reference genome and RAD-based genetic map of yellow starthistle (Centaurea solstitialis) reveal putative structural variation and QTLs associated with invader traits.</title>
        <authorList>
            <person name="Reatini B."/>
            <person name="Cang F.A."/>
            <person name="Jiang Q."/>
            <person name="Mckibben M.T.W."/>
            <person name="Barker M.S."/>
            <person name="Rieseberg L.H."/>
            <person name="Dlugosch K.M."/>
        </authorList>
    </citation>
    <scope>NUCLEOTIDE SEQUENCE</scope>
    <source>
        <strain evidence="2">CAN-66</strain>
        <tissue evidence="2">Leaf</tissue>
    </source>
</reference>
<dbReference type="Proteomes" id="UP001172457">
    <property type="component" value="Chromosome 4"/>
</dbReference>
<name>A0AA38W6X9_9ASTR</name>
<dbReference type="PANTHER" id="PTHR23253:SF53">
    <property type="entry name" value="EUKARYOTIC TRANSLATION INITIATION FACTOR ISOFORM 4G-1"/>
    <property type="match status" value="1"/>
</dbReference>
<evidence type="ECO:0000313" key="2">
    <source>
        <dbReference type="EMBL" id="KAJ9550897.1"/>
    </source>
</evidence>
<dbReference type="EMBL" id="JARYMX010000004">
    <property type="protein sequence ID" value="KAJ9550897.1"/>
    <property type="molecule type" value="Genomic_DNA"/>
</dbReference>
<evidence type="ECO:0000313" key="3">
    <source>
        <dbReference type="Proteomes" id="UP001172457"/>
    </source>
</evidence>
<dbReference type="PANTHER" id="PTHR23253">
    <property type="entry name" value="EUKARYOTIC TRANSLATION INITIATION FACTOR 4 GAMMA"/>
    <property type="match status" value="1"/>
</dbReference>
<dbReference type="Gene3D" id="1.25.40.180">
    <property type="match status" value="1"/>
</dbReference>
<evidence type="ECO:0000259" key="1">
    <source>
        <dbReference type="Pfam" id="PF02854"/>
    </source>
</evidence>
<dbReference type="AlphaFoldDB" id="A0AA38W6X9"/>
<proteinExistence type="predicted"/>
<accession>A0AA38W6X9</accession>
<dbReference type="InterPro" id="IPR003890">
    <property type="entry name" value="MIF4G-like_typ-3"/>
</dbReference>
<sequence length="334" mass="36343">MEASGGVDGTWRMVAAMEPGEWWRDGSDDGTTWWWLEGFGEEDKGVVSSIVSNALICPAFSSSFSQLCSDLNATLPPFPSSEPGGEEITFKELLSENVLRAFKRTDKLRQEISQMTGAEQVSERRQKENILKLATLGNSSFIVELCKQKVISEAVVREILDQGLLGLDSETFPGDEVVSELKGKTISILQAYTSVYKWEKFWLSLLGIPEGEQKLVIDSISCSIEESPPRVESIANLLVKPALTSGCVGYGSLLDNTGIHLKKVPNNFGVIMGHLVLSGAMDFKGVEDVMKNIECGCFRKAVFDEVKKVVSSSAIGNCVLTAQAADVTACESLL</sequence>
<dbReference type="SUPFAM" id="SSF48371">
    <property type="entry name" value="ARM repeat"/>
    <property type="match status" value="2"/>
</dbReference>
<organism evidence="2 3">
    <name type="scientific">Centaurea solstitialis</name>
    <name type="common">yellow star-thistle</name>
    <dbReference type="NCBI Taxonomy" id="347529"/>
    <lineage>
        <taxon>Eukaryota</taxon>
        <taxon>Viridiplantae</taxon>
        <taxon>Streptophyta</taxon>
        <taxon>Embryophyta</taxon>
        <taxon>Tracheophyta</taxon>
        <taxon>Spermatophyta</taxon>
        <taxon>Magnoliopsida</taxon>
        <taxon>eudicotyledons</taxon>
        <taxon>Gunneridae</taxon>
        <taxon>Pentapetalae</taxon>
        <taxon>asterids</taxon>
        <taxon>campanulids</taxon>
        <taxon>Asterales</taxon>
        <taxon>Asteraceae</taxon>
        <taxon>Carduoideae</taxon>
        <taxon>Cardueae</taxon>
        <taxon>Centaureinae</taxon>
        <taxon>Centaurea</taxon>
    </lineage>
</organism>
<dbReference type="Pfam" id="PF02854">
    <property type="entry name" value="MIF4G"/>
    <property type="match status" value="1"/>
</dbReference>
<protein>
    <recommendedName>
        <fullName evidence="1">MIF4G domain-containing protein</fullName>
    </recommendedName>
</protein>